<proteinExistence type="predicted"/>
<keyword evidence="3" id="KW-1185">Reference proteome</keyword>
<sequence length="113" mass="12275">MTTPKQPQDHLPKAEKPNVETTDSGWKITHRGITIEVQKEALDDFELLDDVAALQADEVKGAARVPGMLRRLAGADGFRAVTDGLRDSATGRVKASEAVQFVFQVFTAINPNS</sequence>
<evidence type="ECO:0000313" key="2">
    <source>
        <dbReference type="EMBL" id="RLK47618.1"/>
    </source>
</evidence>
<name>A0A498C469_9MICO</name>
<comment type="caution">
    <text evidence="2">The sequence shown here is derived from an EMBL/GenBank/DDBJ whole genome shotgun (WGS) entry which is preliminary data.</text>
</comment>
<gene>
    <name evidence="2" type="ORF">C7474_2210</name>
</gene>
<dbReference type="AlphaFoldDB" id="A0A498C469"/>
<organism evidence="2 3">
    <name type="scientific">Microbacterium telephonicum</name>
    <dbReference type="NCBI Taxonomy" id="1714841"/>
    <lineage>
        <taxon>Bacteria</taxon>
        <taxon>Bacillati</taxon>
        <taxon>Actinomycetota</taxon>
        <taxon>Actinomycetes</taxon>
        <taxon>Micrococcales</taxon>
        <taxon>Microbacteriaceae</taxon>
        <taxon>Microbacterium</taxon>
    </lineage>
</organism>
<accession>A0A498C469</accession>
<dbReference type="RefSeq" id="WP_121059940.1">
    <property type="nucleotide sequence ID" value="NZ_RCDB01000003.1"/>
</dbReference>
<evidence type="ECO:0000313" key="3">
    <source>
        <dbReference type="Proteomes" id="UP000273158"/>
    </source>
</evidence>
<dbReference type="OrthoDB" id="5078908at2"/>
<reference evidence="2 3" key="1">
    <citation type="journal article" date="2015" name="Stand. Genomic Sci.">
        <title>Genomic Encyclopedia of Bacterial and Archaeal Type Strains, Phase III: the genomes of soil and plant-associated and newly described type strains.</title>
        <authorList>
            <person name="Whitman W.B."/>
            <person name="Woyke T."/>
            <person name="Klenk H.P."/>
            <person name="Zhou Y."/>
            <person name="Lilburn T.G."/>
            <person name="Beck B.J."/>
            <person name="De Vos P."/>
            <person name="Vandamme P."/>
            <person name="Eisen J.A."/>
            <person name="Garrity G."/>
            <person name="Hugenholtz P."/>
            <person name="Kyrpides N.C."/>
        </authorList>
    </citation>
    <scope>NUCLEOTIDE SEQUENCE [LARGE SCALE GENOMIC DNA]</scope>
    <source>
        <strain evidence="2 3">S2T63</strain>
    </source>
</reference>
<feature type="compositionally biased region" description="Basic and acidic residues" evidence="1">
    <location>
        <begin position="7"/>
        <end position="18"/>
    </location>
</feature>
<dbReference type="Proteomes" id="UP000273158">
    <property type="component" value="Unassembled WGS sequence"/>
</dbReference>
<dbReference type="EMBL" id="RCDB01000003">
    <property type="protein sequence ID" value="RLK47618.1"/>
    <property type="molecule type" value="Genomic_DNA"/>
</dbReference>
<feature type="region of interest" description="Disordered" evidence="1">
    <location>
        <begin position="1"/>
        <end position="23"/>
    </location>
</feature>
<protein>
    <submittedName>
        <fullName evidence="2">Uncharacterized protein</fullName>
    </submittedName>
</protein>
<evidence type="ECO:0000256" key="1">
    <source>
        <dbReference type="SAM" id="MobiDB-lite"/>
    </source>
</evidence>